<evidence type="ECO:0000313" key="6">
    <source>
        <dbReference type="Proteomes" id="UP000250434"/>
    </source>
</evidence>
<dbReference type="AlphaFoldDB" id="A0A344LM88"/>
<gene>
    <name evidence="5" type="ORF">A4R43_40035</name>
</gene>
<dbReference type="SUPFAM" id="SSF53474">
    <property type="entry name" value="alpha/beta-Hydrolases"/>
    <property type="match status" value="1"/>
</dbReference>
<proteinExistence type="inferred from homology"/>
<evidence type="ECO:0000259" key="4">
    <source>
        <dbReference type="Pfam" id="PF00135"/>
    </source>
</evidence>
<feature type="domain" description="Carboxylesterase type B" evidence="4">
    <location>
        <begin position="4"/>
        <end position="305"/>
    </location>
</feature>
<dbReference type="KEGG" id="aab:A4R43_40035"/>
<sequence>MQFETSSGPVVGRVEADVVRVLGVPYAVAKRFEVPEAPPPFSEPFTAFERALAPPQHRSPLLTRLIGDDDLGDGEACQRLSITAPADLAEGERLPVMVWIHGGSYVTGAGDLNVYDPRALVTEQRVVVVTVTYRLGVLGFLGDGVRVPANLGLLDQLAALRWVRDNIAAFGGDPGAVTVFGQSAGGDAIAHLMISEGADGLFRRAIIQSAPLGITSGRSAMTSAMLAAVGELSREAPVGEILAAQMVAEKAARRFGLPGGMPFGVQYGLPPVPPEAERDEAWRKAAPRIDVLIGCTAEEAALFAGAVPAIERVFRIPVAGPVIRRFGTAPLTRKIYDAPARAFARRHREAGGQAVRYRMTWQPDGSSFGAAHIADLPLILGTRQAWERSKLLGRVDWSEVDRRGRAVRRVWAGFARTGQVSPDDAQAARDTLTFPAS</sequence>
<reference evidence="5 6" key="1">
    <citation type="submission" date="2016-04" db="EMBL/GenBank/DDBJ databases">
        <title>Complete genome sequence and analysis of deep-sea sediment isolate, Amycolatopsis sp. WP1.</title>
        <authorList>
            <person name="Wang H."/>
            <person name="Chen S."/>
            <person name="Wu Q."/>
        </authorList>
    </citation>
    <scope>NUCLEOTIDE SEQUENCE [LARGE SCALE GENOMIC DNA]</scope>
    <source>
        <strain evidence="5 6">WP1</strain>
    </source>
</reference>
<evidence type="ECO:0000256" key="3">
    <source>
        <dbReference type="RuleBase" id="RU361235"/>
    </source>
</evidence>
<accession>A0A344LM88</accession>
<dbReference type="GO" id="GO:0016787">
    <property type="term" value="F:hydrolase activity"/>
    <property type="evidence" value="ECO:0007669"/>
    <property type="project" value="UniProtKB-KW"/>
</dbReference>
<dbReference type="InterPro" id="IPR019826">
    <property type="entry name" value="Carboxylesterase_B_AS"/>
</dbReference>
<dbReference type="PROSITE" id="PS00122">
    <property type="entry name" value="CARBOXYLESTERASE_B_1"/>
    <property type="match status" value="1"/>
</dbReference>
<keyword evidence="2 3" id="KW-0378">Hydrolase</keyword>
<dbReference type="RefSeq" id="WP_113698214.1">
    <property type="nucleotide sequence ID" value="NZ_CP015163.1"/>
</dbReference>
<dbReference type="Gene3D" id="3.40.50.1820">
    <property type="entry name" value="alpha/beta hydrolase"/>
    <property type="match status" value="1"/>
</dbReference>
<keyword evidence="6" id="KW-1185">Reference proteome</keyword>
<dbReference type="InterPro" id="IPR050309">
    <property type="entry name" value="Type-B_Carboxylest/Lipase"/>
</dbReference>
<dbReference type="Proteomes" id="UP000250434">
    <property type="component" value="Chromosome"/>
</dbReference>
<evidence type="ECO:0000256" key="1">
    <source>
        <dbReference type="ARBA" id="ARBA00005964"/>
    </source>
</evidence>
<organism evidence="5 6">
    <name type="scientific">Amycolatopsis albispora</name>
    <dbReference type="NCBI Taxonomy" id="1804986"/>
    <lineage>
        <taxon>Bacteria</taxon>
        <taxon>Bacillati</taxon>
        <taxon>Actinomycetota</taxon>
        <taxon>Actinomycetes</taxon>
        <taxon>Pseudonocardiales</taxon>
        <taxon>Pseudonocardiaceae</taxon>
        <taxon>Amycolatopsis</taxon>
    </lineage>
</organism>
<evidence type="ECO:0000313" key="5">
    <source>
        <dbReference type="EMBL" id="AXB49162.1"/>
    </source>
</evidence>
<name>A0A344LM88_9PSEU</name>
<dbReference type="PANTHER" id="PTHR11559">
    <property type="entry name" value="CARBOXYLESTERASE"/>
    <property type="match status" value="1"/>
</dbReference>
<dbReference type="InterPro" id="IPR002018">
    <property type="entry name" value="CarbesteraseB"/>
</dbReference>
<dbReference type="OrthoDB" id="4308422at2"/>
<dbReference type="EMBL" id="CP015163">
    <property type="protein sequence ID" value="AXB49162.1"/>
    <property type="molecule type" value="Genomic_DNA"/>
</dbReference>
<comment type="similarity">
    <text evidence="1 3">Belongs to the type-B carboxylesterase/lipase family.</text>
</comment>
<evidence type="ECO:0000256" key="2">
    <source>
        <dbReference type="ARBA" id="ARBA00022801"/>
    </source>
</evidence>
<dbReference type="InterPro" id="IPR029058">
    <property type="entry name" value="AB_hydrolase_fold"/>
</dbReference>
<protein>
    <recommendedName>
        <fullName evidence="3">Carboxylic ester hydrolase</fullName>
        <ecNumber evidence="3">3.1.1.-</ecNumber>
    </recommendedName>
</protein>
<dbReference type="Pfam" id="PF00135">
    <property type="entry name" value="COesterase"/>
    <property type="match status" value="1"/>
</dbReference>
<dbReference type="EC" id="3.1.1.-" evidence="3"/>